<protein>
    <submittedName>
        <fullName evidence="2">Uncharacterized protein</fullName>
    </submittedName>
</protein>
<evidence type="ECO:0000256" key="1">
    <source>
        <dbReference type="SAM" id="Phobius"/>
    </source>
</evidence>
<feature type="transmembrane region" description="Helical" evidence="1">
    <location>
        <begin position="45"/>
        <end position="64"/>
    </location>
</feature>
<reference evidence="2 3" key="1">
    <citation type="submission" date="2017-11" db="EMBL/GenBank/DDBJ databases">
        <title>Complete genome sequence of Herbaspirillum rubrisubalbicans DSM 11543.</title>
        <authorList>
            <person name="Chen M."/>
            <person name="An Q."/>
        </authorList>
    </citation>
    <scope>NUCLEOTIDE SEQUENCE [LARGE SCALE GENOMIC DNA]</scope>
    <source>
        <strain evidence="2 3">DSM 11543</strain>
    </source>
</reference>
<accession>A0AAD0XGM8</accession>
<dbReference type="EMBL" id="CP024996">
    <property type="protein sequence ID" value="AYR25521.1"/>
    <property type="molecule type" value="Genomic_DNA"/>
</dbReference>
<feature type="transmembrane region" description="Helical" evidence="1">
    <location>
        <begin position="181"/>
        <end position="201"/>
    </location>
</feature>
<evidence type="ECO:0000313" key="3">
    <source>
        <dbReference type="Proteomes" id="UP000269199"/>
    </source>
</evidence>
<name>A0AAD0XGM8_9BURK</name>
<proteinExistence type="predicted"/>
<evidence type="ECO:0000313" key="2">
    <source>
        <dbReference type="EMBL" id="AYR25521.1"/>
    </source>
</evidence>
<dbReference type="AlphaFoldDB" id="A0AAD0XGM8"/>
<keyword evidence="1" id="KW-0812">Transmembrane</keyword>
<organism evidence="2 3">
    <name type="scientific">Herbaspirillum rubrisubalbicans</name>
    <dbReference type="NCBI Taxonomy" id="80842"/>
    <lineage>
        <taxon>Bacteria</taxon>
        <taxon>Pseudomonadati</taxon>
        <taxon>Pseudomonadota</taxon>
        <taxon>Betaproteobacteria</taxon>
        <taxon>Burkholderiales</taxon>
        <taxon>Oxalobacteraceae</taxon>
        <taxon>Herbaspirillum</taxon>
    </lineage>
</organism>
<keyword evidence="1" id="KW-0472">Membrane</keyword>
<sequence length="251" mass="28466">MSFFVEHPAPTDEKRLEKLSGRIQNYKASRETASFFFTPNDQRNLSVFAVASAAAGLAGQAAILSNYSSSMEEEADHVQFELNGNRISGWLWHSPFKEGDEVEVAVQSNGDHYQLLGMINKEKRIIALYPHCSRGKISHIKNAMKWSSIFTIVCFVFASLISIDWETGEVLFWRDFFASRAVMLLDIAFFLSPTLICAILIRKWMPFVRLAEAVFHTLELPNPSHIDLVKSSKKLARDGDEPACGVMYFRY</sequence>
<keyword evidence="1" id="KW-1133">Transmembrane helix</keyword>
<dbReference type="RefSeq" id="WP_082803205.1">
    <property type="nucleotide sequence ID" value="NZ_CP024996.1"/>
</dbReference>
<dbReference type="InterPro" id="IPR048130">
    <property type="entry name" value="T6SS_ExIF-like"/>
</dbReference>
<feature type="transmembrane region" description="Helical" evidence="1">
    <location>
        <begin position="143"/>
        <end position="161"/>
    </location>
</feature>
<dbReference type="NCBIfam" id="NF041560">
    <property type="entry name" value="T6SS_Burk_ExIF"/>
    <property type="match status" value="1"/>
</dbReference>
<gene>
    <name evidence="2" type="ORF">RC54_17595</name>
</gene>
<dbReference type="Proteomes" id="UP000269199">
    <property type="component" value="Chromosome"/>
</dbReference>